<dbReference type="Proteomes" id="UP001597511">
    <property type="component" value="Unassembled WGS sequence"/>
</dbReference>
<dbReference type="Pfam" id="PF10263">
    <property type="entry name" value="SprT-like"/>
    <property type="match status" value="1"/>
</dbReference>
<evidence type="ECO:0000313" key="3">
    <source>
        <dbReference type="Proteomes" id="UP001597511"/>
    </source>
</evidence>
<gene>
    <name evidence="2" type="ORF">ACFS6H_15975</name>
</gene>
<sequence length="209" mass="24100">MPKKDVPIAQLQDFLPDGVYGPVLQYLNQYKVHLTITKERKTVLGDYRHRTLQQRHRISVNGNLNKYSFLITLLHELAHLLTFEQFGNRVQAHGKEWKAVYGQVLHQFVMTKVFPPDIEAELLQSLKNPAASSCAEEGLLRVLRRYDSIPDSQKLVEELPEDSLFATSDGRIFAKGKKLRKRYLCKELKTGKTYLFSGLYPARLIQITD</sequence>
<dbReference type="RefSeq" id="WP_386101107.1">
    <property type="nucleotide sequence ID" value="NZ_JBHUOZ010000003.1"/>
</dbReference>
<accession>A0ABW6A784</accession>
<organism evidence="2 3">
    <name type="scientific">Terrimonas rubra</name>
    <dbReference type="NCBI Taxonomy" id="1035890"/>
    <lineage>
        <taxon>Bacteria</taxon>
        <taxon>Pseudomonadati</taxon>
        <taxon>Bacteroidota</taxon>
        <taxon>Chitinophagia</taxon>
        <taxon>Chitinophagales</taxon>
        <taxon>Chitinophagaceae</taxon>
        <taxon>Terrimonas</taxon>
    </lineage>
</organism>
<dbReference type="InterPro" id="IPR006640">
    <property type="entry name" value="SprT-like_domain"/>
</dbReference>
<name>A0ABW6A784_9BACT</name>
<keyword evidence="3" id="KW-1185">Reference proteome</keyword>
<reference evidence="3" key="1">
    <citation type="journal article" date="2019" name="Int. J. Syst. Evol. Microbiol.">
        <title>The Global Catalogue of Microorganisms (GCM) 10K type strain sequencing project: providing services to taxonomists for standard genome sequencing and annotation.</title>
        <authorList>
            <consortium name="The Broad Institute Genomics Platform"/>
            <consortium name="The Broad Institute Genome Sequencing Center for Infectious Disease"/>
            <person name="Wu L."/>
            <person name="Ma J."/>
        </authorList>
    </citation>
    <scope>NUCLEOTIDE SEQUENCE [LARGE SCALE GENOMIC DNA]</scope>
    <source>
        <strain evidence="3">KCTC 23299</strain>
    </source>
</reference>
<protein>
    <submittedName>
        <fullName evidence="2">SprT-like domain-containing protein</fullName>
    </submittedName>
</protein>
<feature type="domain" description="SprT-like" evidence="1">
    <location>
        <begin position="30"/>
        <end position="107"/>
    </location>
</feature>
<proteinExistence type="predicted"/>
<evidence type="ECO:0000259" key="1">
    <source>
        <dbReference type="Pfam" id="PF10263"/>
    </source>
</evidence>
<comment type="caution">
    <text evidence="2">The sequence shown here is derived from an EMBL/GenBank/DDBJ whole genome shotgun (WGS) entry which is preliminary data.</text>
</comment>
<evidence type="ECO:0000313" key="2">
    <source>
        <dbReference type="EMBL" id="MFD2921224.1"/>
    </source>
</evidence>
<dbReference type="EMBL" id="JBHUOZ010000003">
    <property type="protein sequence ID" value="MFD2921224.1"/>
    <property type="molecule type" value="Genomic_DNA"/>
</dbReference>